<accession>A0ACC2JJZ7</accession>
<gene>
    <name evidence="1" type="ORF">O1611_g5784</name>
</gene>
<evidence type="ECO:0000313" key="1">
    <source>
        <dbReference type="EMBL" id="KAJ8127852.1"/>
    </source>
</evidence>
<protein>
    <submittedName>
        <fullName evidence="1">Uncharacterized protein</fullName>
    </submittedName>
</protein>
<name>A0ACC2JJZ7_9PEZI</name>
<sequence>MASGSQIPPSTTTTSPTTYFPFSLRPAPTHAPYDHTPIMASTSTNFPEPRKPCDINNLMSPPEPAKFESFGQPNTANHINSSMVSINDKAAKPTDAVMADVRRIPGPIPPLSPPISPATKLDDHVMDGVVTASQDPILYPANDITHSPPQQPLFVPEESGAASQIDKHISNRSAEIFKGATPPKRDDYEDFLRG</sequence>
<proteinExistence type="predicted"/>
<evidence type="ECO:0000313" key="2">
    <source>
        <dbReference type="Proteomes" id="UP001153332"/>
    </source>
</evidence>
<reference evidence="1" key="1">
    <citation type="submission" date="2022-12" db="EMBL/GenBank/DDBJ databases">
        <title>Genome Sequence of Lasiodiplodia mahajangana.</title>
        <authorList>
            <person name="Buettner E."/>
        </authorList>
    </citation>
    <scope>NUCLEOTIDE SEQUENCE</scope>
    <source>
        <strain evidence="1">VT137</strain>
    </source>
</reference>
<dbReference type="Proteomes" id="UP001153332">
    <property type="component" value="Unassembled WGS sequence"/>
</dbReference>
<comment type="caution">
    <text evidence="1">The sequence shown here is derived from an EMBL/GenBank/DDBJ whole genome shotgun (WGS) entry which is preliminary data.</text>
</comment>
<keyword evidence="2" id="KW-1185">Reference proteome</keyword>
<organism evidence="1 2">
    <name type="scientific">Lasiodiplodia mahajangana</name>
    <dbReference type="NCBI Taxonomy" id="1108764"/>
    <lineage>
        <taxon>Eukaryota</taxon>
        <taxon>Fungi</taxon>
        <taxon>Dikarya</taxon>
        <taxon>Ascomycota</taxon>
        <taxon>Pezizomycotina</taxon>
        <taxon>Dothideomycetes</taxon>
        <taxon>Dothideomycetes incertae sedis</taxon>
        <taxon>Botryosphaeriales</taxon>
        <taxon>Botryosphaeriaceae</taxon>
        <taxon>Lasiodiplodia</taxon>
    </lineage>
</organism>
<dbReference type="EMBL" id="JAPUUL010001278">
    <property type="protein sequence ID" value="KAJ8127852.1"/>
    <property type="molecule type" value="Genomic_DNA"/>
</dbReference>